<dbReference type="RefSeq" id="WP_279524187.1">
    <property type="nucleotide sequence ID" value="NZ_JARVII010000009.1"/>
</dbReference>
<accession>A0AAW6RFT3</accession>
<proteinExistence type="predicted"/>
<name>A0AAW6RFT3_9BURK</name>
<dbReference type="Proteomes" id="UP001237156">
    <property type="component" value="Unassembled WGS sequence"/>
</dbReference>
<dbReference type="EMBL" id="JARVII010000009">
    <property type="protein sequence ID" value="MDG9699253.1"/>
    <property type="molecule type" value="Genomic_DNA"/>
</dbReference>
<protein>
    <submittedName>
        <fullName evidence="1">DUF2190 family protein</fullName>
    </submittedName>
</protein>
<comment type="caution">
    <text evidence="1">The sequence shown here is derived from an EMBL/GenBank/DDBJ whole genome shotgun (WGS) entry which is preliminary data.</text>
</comment>
<keyword evidence="2" id="KW-1185">Reference proteome</keyword>
<gene>
    <name evidence="1" type="ORF">QB898_05870</name>
</gene>
<dbReference type="InterPro" id="IPR011231">
    <property type="entry name" value="Phage_VT1-Sakai_H0018"/>
</dbReference>
<evidence type="ECO:0000313" key="2">
    <source>
        <dbReference type="Proteomes" id="UP001237156"/>
    </source>
</evidence>
<reference evidence="1 2" key="1">
    <citation type="submission" date="2023-04" db="EMBL/GenBank/DDBJ databases">
        <title>Ottowia paracancer sp. nov., isolated from human stomach.</title>
        <authorList>
            <person name="Song Y."/>
        </authorList>
    </citation>
    <scope>NUCLEOTIDE SEQUENCE [LARGE SCALE GENOMIC DNA]</scope>
    <source>
        <strain evidence="1 2">10c7w1</strain>
    </source>
</reference>
<evidence type="ECO:0000313" key="1">
    <source>
        <dbReference type="EMBL" id="MDG9699253.1"/>
    </source>
</evidence>
<organism evidence="1 2">
    <name type="scientific">Ottowia cancrivicina</name>
    <dbReference type="NCBI Taxonomy" id="3040346"/>
    <lineage>
        <taxon>Bacteria</taxon>
        <taxon>Pseudomonadati</taxon>
        <taxon>Pseudomonadota</taxon>
        <taxon>Betaproteobacteria</taxon>
        <taxon>Burkholderiales</taxon>
        <taxon>Comamonadaceae</taxon>
        <taxon>Ottowia</taxon>
    </lineage>
</organism>
<dbReference type="AlphaFoldDB" id="A0AAW6RFT3"/>
<sequence>MSSHMNRQFDKRHAVTVVAAADIAPYRFVSYGGQPAPAAPDKPLKEVQGVSETGARQGEALSVVTGYSYTVEAAEAIEHGAYVKPAADGSGKAAAGTASDHCGRALCAAARAGELIEVQVLHHVHA</sequence>
<dbReference type="Pfam" id="PF09956">
    <property type="entry name" value="Phage_cement_2"/>
    <property type="match status" value="1"/>
</dbReference>